<dbReference type="Pfam" id="PF01266">
    <property type="entry name" value="DAO"/>
    <property type="match status" value="1"/>
</dbReference>
<accession>A0A6B3RP47</accession>
<keyword evidence="1" id="KW-0560">Oxidoreductase</keyword>
<evidence type="ECO:0000256" key="1">
    <source>
        <dbReference type="ARBA" id="ARBA00023002"/>
    </source>
</evidence>
<evidence type="ECO:0000313" key="3">
    <source>
        <dbReference type="EMBL" id="NEX47914.1"/>
    </source>
</evidence>
<organism evidence="3 4">
    <name type="scientific">Pseudotabrizicola algicola</name>
    <dbReference type="NCBI Taxonomy" id="2709381"/>
    <lineage>
        <taxon>Bacteria</taxon>
        <taxon>Pseudomonadati</taxon>
        <taxon>Pseudomonadota</taxon>
        <taxon>Alphaproteobacteria</taxon>
        <taxon>Rhodobacterales</taxon>
        <taxon>Paracoccaceae</taxon>
        <taxon>Pseudotabrizicola</taxon>
    </lineage>
</organism>
<name>A0A6B3RP47_9RHOB</name>
<dbReference type="InterPro" id="IPR006076">
    <property type="entry name" value="FAD-dep_OxRdtase"/>
</dbReference>
<evidence type="ECO:0000313" key="4">
    <source>
        <dbReference type="Proteomes" id="UP000481421"/>
    </source>
</evidence>
<dbReference type="AlphaFoldDB" id="A0A6B3RP47"/>
<dbReference type="Gene3D" id="3.30.9.10">
    <property type="entry name" value="D-Amino Acid Oxidase, subunit A, domain 2"/>
    <property type="match status" value="1"/>
</dbReference>
<dbReference type="GO" id="GO:0016491">
    <property type="term" value="F:oxidoreductase activity"/>
    <property type="evidence" value="ECO:0007669"/>
    <property type="project" value="UniProtKB-KW"/>
</dbReference>
<protein>
    <submittedName>
        <fullName evidence="3">FAD-binding oxidoreductase</fullName>
    </submittedName>
</protein>
<dbReference type="EMBL" id="JAAIKE010000006">
    <property type="protein sequence ID" value="NEX47914.1"/>
    <property type="molecule type" value="Genomic_DNA"/>
</dbReference>
<dbReference type="SUPFAM" id="SSF51905">
    <property type="entry name" value="FAD/NAD(P)-binding domain"/>
    <property type="match status" value="1"/>
</dbReference>
<keyword evidence="4" id="KW-1185">Reference proteome</keyword>
<comment type="caution">
    <text evidence="3">The sequence shown here is derived from an EMBL/GenBank/DDBJ whole genome shotgun (WGS) entry which is preliminary data.</text>
</comment>
<dbReference type="InterPro" id="IPR036188">
    <property type="entry name" value="FAD/NAD-bd_sf"/>
</dbReference>
<dbReference type="PANTHER" id="PTHR13847:SF281">
    <property type="entry name" value="FAD DEPENDENT OXIDOREDUCTASE DOMAIN-CONTAINING PROTEIN"/>
    <property type="match status" value="1"/>
</dbReference>
<gene>
    <name evidence="3" type="ORF">G3572_17015</name>
</gene>
<dbReference type="PANTHER" id="PTHR13847">
    <property type="entry name" value="SARCOSINE DEHYDROGENASE-RELATED"/>
    <property type="match status" value="1"/>
</dbReference>
<sequence length="467" mass="49256">MHGRAICAARPTPSTIRHICPWRRGSGLSSEVNLWRASSREHFAAPPLATSREVDLAVIGGGFTGLAAALEARRHGASVCVLEAQTVGHGGSGRNVGLVNAGLWLPPEAVIARMGPTGGKRLIDTLAEAPQRVFDLIAREGIDCEATRNGTLHLAHAPAGLRDLQERYRQGRAHGAPLRLLDAAETARRTGSRAFHGALFDPRAGTIQPLSYARGLARAAVRAGAEVHEQSPVTGLQRAAGQWQVTSRGQSLRARHVLVATNAYHLGFHDPFAPQIVGVHYCQYATDPLPEPLRRSILAGGEGCWDTALVMSSFRLDQAGRLVIGGIGNGDGPAGRVHAAWAARKLARLFPDLAGLPFRHGWSGRIAMTGDHIPKIVAFGPQAYACFGYSGRGIGPGTVFGTQAARALLLDRPDLLPVDPLRQHREGFAGLRAAYYEAGASAVHAIAAQGSVGARAGLPQAGASSRA</sequence>
<evidence type="ECO:0000259" key="2">
    <source>
        <dbReference type="Pfam" id="PF01266"/>
    </source>
</evidence>
<dbReference type="Gene3D" id="3.50.50.60">
    <property type="entry name" value="FAD/NAD(P)-binding domain"/>
    <property type="match status" value="1"/>
</dbReference>
<proteinExistence type="predicted"/>
<dbReference type="GO" id="GO:0005737">
    <property type="term" value="C:cytoplasm"/>
    <property type="evidence" value="ECO:0007669"/>
    <property type="project" value="TreeGrafter"/>
</dbReference>
<feature type="domain" description="FAD dependent oxidoreductase" evidence="2">
    <location>
        <begin position="55"/>
        <end position="405"/>
    </location>
</feature>
<dbReference type="Proteomes" id="UP000481421">
    <property type="component" value="Unassembled WGS sequence"/>
</dbReference>
<reference evidence="3 4" key="1">
    <citation type="submission" date="2020-02" db="EMBL/GenBank/DDBJ databases">
        <title>Rhodobacter algicola sp. nov., isolated from microalga culture.</title>
        <authorList>
            <person name="Park C.-Y."/>
        </authorList>
    </citation>
    <scope>NUCLEOTIDE SEQUENCE [LARGE SCALE GENOMIC DNA]</scope>
    <source>
        <strain evidence="3 4">ETT8</strain>
    </source>
</reference>